<protein>
    <submittedName>
        <fullName evidence="2">Uncharacterized protein LOC142176643</fullName>
    </submittedName>
</protein>
<name>A0AC58TUE7_TOBAC</name>
<evidence type="ECO:0000313" key="1">
    <source>
        <dbReference type="Proteomes" id="UP000790787"/>
    </source>
</evidence>
<keyword evidence="1" id="KW-1185">Reference proteome</keyword>
<organism evidence="1 2">
    <name type="scientific">Nicotiana tabacum</name>
    <name type="common">Common tobacco</name>
    <dbReference type="NCBI Taxonomy" id="4097"/>
    <lineage>
        <taxon>Eukaryota</taxon>
        <taxon>Viridiplantae</taxon>
        <taxon>Streptophyta</taxon>
        <taxon>Embryophyta</taxon>
        <taxon>Tracheophyta</taxon>
        <taxon>Spermatophyta</taxon>
        <taxon>Magnoliopsida</taxon>
        <taxon>eudicotyledons</taxon>
        <taxon>Gunneridae</taxon>
        <taxon>Pentapetalae</taxon>
        <taxon>asterids</taxon>
        <taxon>lamiids</taxon>
        <taxon>Solanales</taxon>
        <taxon>Solanaceae</taxon>
        <taxon>Nicotianoideae</taxon>
        <taxon>Nicotianeae</taxon>
        <taxon>Nicotiana</taxon>
    </lineage>
</organism>
<accession>A0AC58TUE7</accession>
<dbReference type="Proteomes" id="UP000790787">
    <property type="component" value="Chromosome 3"/>
</dbReference>
<gene>
    <name evidence="2" type="primary">LOC142176643</name>
</gene>
<reference evidence="2" key="2">
    <citation type="submission" date="2025-08" db="UniProtKB">
        <authorList>
            <consortium name="RefSeq"/>
        </authorList>
    </citation>
    <scope>IDENTIFICATION</scope>
    <source>
        <tissue evidence="2">Leaf</tissue>
    </source>
</reference>
<reference evidence="1" key="1">
    <citation type="journal article" date="2014" name="Nat. Commun.">
        <title>The tobacco genome sequence and its comparison with those of tomato and potato.</title>
        <authorList>
            <person name="Sierro N."/>
            <person name="Battey J.N."/>
            <person name="Ouadi S."/>
            <person name="Bakaher N."/>
            <person name="Bovet L."/>
            <person name="Willig A."/>
            <person name="Goepfert S."/>
            <person name="Peitsch M.C."/>
            <person name="Ivanov N.V."/>
        </authorList>
    </citation>
    <scope>NUCLEOTIDE SEQUENCE [LARGE SCALE GENOMIC DNA]</scope>
</reference>
<evidence type="ECO:0000313" key="2">
    <source>
        <dbReference type="RefSeq" id="XP_075100834.1"/>
    </source>
</evidence>
<proteinExistence type="predicted"/>
<sequence>MLYLHSPSLSHLRVFGCLCYAATPRVLDKFSPKAVPAVLMGYSSTQKGYLLYELHLKTFLVSRNVIFKEDVFPFKHMKLYGNFVFPVLDLLSPVIHESITVGTAALDPLPSPSLNSEANHFLDVELQQTSNLEEHIQQLDNFEPNSALDVPSSHAEVPAPDAVSDEPSIGCRISSRPRKPPIWLQDFVTKTKGTKCNFPISAHVNYNHLFPVYRHAVSVYSAVSEPSNFKEAASDPKWIKAMKLELHAWKITILGLL</sequence>
<dbReference type="RefSeq" id="XP_075100834.1">
    <property type="nucleotide sequence ID" value="XM_075244733.1"/>
</dbReference>